<proteinExistence type="predicted"/>
<gene>
    <name evidence="2" type="ORF">GW534_01330</name>
</gene>
<dbReference type="Proteomes" id="UP000743899">
    <property type="component" value="Unassembled WGS sequence"/>
</dbReference>
<sequence length="71" mass="8516">MTKPIMKSHVVLNRLSKLETELELLEKKLIKVMKNSRNEIIEERKNSIGKLERELGEILDEYFRNYEKKVV</sequence>
<keyword evidence="1" id="KW-0175">Coiled coil</keyword>
<dbReference type="EMBL" id="JAACYS010000003">
    <property type="protein sequence ID" value="NCU16419.1"/>
    <property type="molecule type" value="Genomic_DNA"/>
</dbReference>
<accession>A0ABX0A1H1</accession>
<reference evidence="2 3" key="1">
    <citation type="submission" date="2020-01" db="EMBL/GenBank/DDBJ databases">
        <title>A novel Bacillus sp. from Pasinler.</title>
        <authorList>
            <person name="Adiguzel A."/>
            <person name="Ay H."/>
            <person name="Baltaci M.O."/>
        </authorList>
    </citation>
    <scope>NUCLEOTIDE SEQUENCE [LARGE SCALE GENOMIC DNA]</scope>
    <source>
        <strain evidence="2 3">P1</strain>
    </source>
</reference>
<evidence type="ECO:0000313" key="3">
    <source>
        <dbReference type="Proteomes" id="UP000743899"/>
    </source>
</evidence>
<name>A0ABX0A1H1_9BACI</name>
<evidence type="ECO:0000256" key="1">
    <source>
        <dbReference type="SAM" id="Coils"/>
    </source>
</evidence>
<feature type="coiled-coil region" evidence="1">
    <location>
        <begin position="8"/>
        <end position="61"/>
    </location>
</feature>
<comment type="caution">
    <text evidence="2">The sequence shown here is derived from an EMBL/GenBank/DDBJ whole genome shotgun (WGS) entry which is preliminary data.</text>
</comment>
<organism evidence="2 3">
    <name type="scientific">Pallidibacillus pasinlerensis</name>
    <dbReference type="NCBI Taxonomy" id="2703818"/>
    <lineage>
        <taxon>Bacteria</taxon>
        <taxon>Bacillati</taxon>
        <taxon>Bacillota</taxon>
        <taxon>Bacilli</taxon>
        <taxon>Bacillales</taxon>
        <taxon>Bacillaceae</taxon>
        <taxon>Pallidibacillus</taxon>
    </lineage>
</organism>
<keyword evidence="3" id="KW-1185">Reference proteome</keyword>
<dbReference type="RefSeq" id="WP_161919253.1">
    <property type="nucleotide sequence ID" value="NZ_JAACYS010000003.1"/>
</dbReference>
<protein>
    <submittedName>
        <fullName evidence="2">Uncharacterized protein</fullName>
    </submittedName>
</protein>
<evidence type="ECO:0000313" key="2">
    <source>
        <dbReference type="EMBL" id="NCU16419.1"/>
    </source>
</evidence>